<evidence type="ECO:0000256" key="2">
    <source>
        <dbReference type="SAM" id="MobiDB-lite"/>
    </source>
</evidence>
<feature type="domain" description="Pesticidal crystal protein Cry22Aa Ig-like" evidence="5">
    <location>
        <begin position="391"/>
        <end position="458"/>
    </location>
</feature>
<evidence type="ECO:0000259" key="5">
    <source>
        <dbReference type="Pfam" id="PF16403"/>
    </source>
</evidence>
<dbReference type="Pfam" id="PF16403">
    <property type="entry name" value="Bact_surface_Ig-like"/>
    <property type="match status" value="1"/>
</dbReference>
<dbReference type="InterPro" id="IPR013783">
    <property type="entry name" value="Ig-like_fold"/>
</dbReference>
<accession>A0ABY9L642</accession>
<keyword evidence="3" id="KW-1133">Transmembrane helix</keyword>
<feature type="region of interest" description="Disordered" evidence="2">
    <location>
        <begin position="57"/>
        <end position="79"/>
    </location>
</feature>
<feature type="region of interest" description="Disordered" evidence="2">
    <location>
        <begin position="536"/>
        <end position="721"/>
    </location>
</feature>
<keyword evidence="3" id="KW-0472">Membrane</keyword>
<evidence type="ECO:0000259" key="4">
    <source>
        <dbReference type="Pfam" id="PF06458"/>
    </source>
</evidence>
<feature type="compositionally biased region" description="Gly residues" evidence="2">
    <location>
        <begin position="690"/>
        <end position="701"/>
    </location>
</feature>
<sequence>MEGIQMWKQAKLYVYSAAVLCMTTIALLCVPGTSVSNAASNSSTGSGSDHVTAQLKTTQDNSVTNLIPNPTNDNSSNERNGVAFSTQFQTTYKNGTSVITPVSTNSNSITNFTDLSKVDEISTLKNSNSTAENINVIFETPDFKGVDPNNIEANVADAPTFSQDMAKAGLKVLYSGKPGVYDSQSDFLSQYKWSQLIAVQVMGDLPANSKITMTMPLTLSNTTDKTIGAGDYDRSTLFVQTLAFGDKGWGSTTTTRFSEPYDMNFTGYFAAKRDSATQYTALPDSIQKLMPTTTPNADFTAYNFSNLLDQPDETGTVYKGGLIKLDLTRIMNAIKDQGLSVDVGAGGQFVKSYLYDTVSDTKVQIVDENGKPISIPKTDCYVEIHQVIDTKDTTIKEGSTWNPKDNLVSAVSPKDSSDISSQIKTDGTVDTSKPGTYAVKYSYTLGGVTISKTAHVTVAAPAPVKGGNVTVSYETTDGTKLAPDVTLSGNVGDTYTATQKQFEGYEFKSVTGQPTGKFTSDPQTVVFVYEKHGVLPSTGGSGSSSSSSSTVPSSGSSSSSSSVVPSSSESSGSNVPSSSSTPSESSGSNVPSSSSASSESSSSNVPSSSSASSESSSSNVPSSSSASSESSSSNVPSSSSSASESSNSNVPSSSESSSSSSSTAPSSSNGSSSSSSSSSASGAVTPGINDNGGNGGNGGNGPQLPNVTGNDNGTNNHRLPQTSDTVNALVGIVGAMIVLTGIVGLAARHLAHQAK</sequence>
<dbReference type="Gene3D" id="2.60.40.10">
    <property type="entry name" value="Immunoglobulins"/>
    <property type="match status" value="1"/>
</dbReference>
<keyword evidence="7" id="KW-1185">Reference proteome</keyword>
<reference evidence="6 7" key="1">
    <citation type="submission" date="2023-08" db="EMBL/GenBank/DDBJ databases">
        <authorList>
            <person name="Buchebner-Jance M."/>
        </authorList>
    </citation>
    <scope>NUCLEOTIDE SEQUENCE [LARGE SCALE GENOMIC DNA]</scope>
    <source>
        <strain evidence="6 7">NCIMB 15471</strain>
    </source>
</reference>
<organism evidence="6 7">
    <name type="scientific">Lacticaseibacillus parahuelsenbergensis</name>
    <dbReference type="NCBI Taxonomy" id="3068305"/>
    <lineage>
        <taxon>Bacteria</taxon>
        <taxon>Bacillati</taxon>
        <taxon>Bacillota</taxon>
        <taxon>Bacilli</taxon>
        <taxon>Lactobacillales</taxon>
        <taxon>Lactobacillaceae</taxon>
        <taxon>Lacticaseibacillus</taxon>
    </lineage>
</organism>
<dbReference type="InterPro" id="IPR032179">
    <property type="entry name" value="Cry22Aa_Ig-like"/>
</dbReference>
<feature type="transmembrane region" description="Helical" evidence="3">
    <location>
        <begin position="728"/>
        <end position="747"/>
    </location>
</feature>
<proteinExistence type="predicted"/>
<dbReference type="Pfam" id="PF06458">
    <property type="entry name" value="MucBP"/>
    <property type="match status" value="1"/>
</dbReference>
<name>A0ABY9L642_9LACO</name>
<feature type="transmembrane region" description="Helical" evidence="3">
    <location>
        <begin position="12"/>
        <end position="33"/>
    </location>
</feature>
<protein>
    <submittedName>
        <fullName evidence="6">MucBP domain-containing protein</fullName>
    </submittedName>
</protein>
<evidence type="ECO:0000313" key="6">
    <source>
        <dbReference type="EMBL" id="WLV77896.1"/>
    </source>
</evidence>
<dbReference type="InterPro" id="IPR009459">
    <property type="entry name" value="MucBP_dom"/>
</dbReference>
<feature type="domain" description="MucBP" evidence="4">
    <location>
        <begin position="468"/>
        <end position="530"/>
    </location>
</feature>
<evidence type="ECO:0000256" key="3">
    <source>
        <dbReference type="SAM" id="Phobius"/>
    </source>
</evidence>
<feature type="compositionally biased region" description="Low complexity" evidence="2">
    <location>
        <begin position="543"/>
        <end position="689"/>
    </location>
</feature>
<dbReference type="RefSeq" id="WP_306387063.1">
    <property type="nucleotide sequence ID" value="NZ_CP132482.1"/>
</dbReference>
<feature type="compositionally biased region" description="Polar residues" evidence="2">
    <location>
        <begin position="703"/>
        <end position="721"/>
    </location>
</feature>
<keyword evidence="1" id="KW-0677">Repeat</keyword>
<keyword evidence="3" id="KW-0812">Transmembrane</keyword>
<gene>
    <name evidence="6" type="ORF">LACPH_002679</name>
</gene>
<dbReference type="PANTHER" id="PTHR12460">
    <property type="entry name" value="CYCLIN-DEPENDENT KINASE INHIBITOR-RELATED PROTEIN"/>
    <property type="match status" value="1"/>
</dbReference>
<dbReference type="Proteomes" id="UP001233112">
    <property type="component" value="Chromosome"/>
</dbReference>
<dbReference type="EMBL" id="CP132482">
    <property type="protein sequence ID" value="WLV77896.1"/>
    <property type="molecule type" value="Genomic_DNA"/>
</dbReference>
<dbReference type="PANTHER" id="PTHR12460:SF0">
    <property type="entry name" value="CID DOMAIN-CONTAINING PROTEIN-RELATED"/>
    <property type="match status" value="1"/>
</dbReference>
<dbReference type="Gene3D" id="3.10.20.320">
    <property type="entry name" value="Putative peptidoglycan bound protein (lpxtg motif)"/>
    <property type="match status" value="1"/>
</dbReference>
<evidence type="ECO:0000256" key="1">
    <source>
        <dbReference type="ARBA" id="ARBA00022737"/>
    </source>
</evidence>
<evidence type="ECO:0000313" key="7">
    <source>
        <dbReference type="Proteomes" id="UP001233112"/>
    </source>
</evidence>